<dbReference type="RefSeq" id="WP_132504006.1">
    <property type="nucleotide sequence ID" value="NZ_SMKP01000005.1"/>
</dbReference>
<keyword evidence="5" id="KW-1185">Reference proteome</keyword>
<dbReference type="NCBIfam" id="TIGR00377">
    <property type="entry name" value="ant_ant_sig"/>
    <property type="match status" value="1"/>
</dbReference>
<dbReference type="OrthoDB" id="3294096at2"/>
<evidence type="ECO:0000313" key="5">
    <source>
        <dbReference type="Proteomes" id="UP000294543"/>
    </source>
</evidence>
<gene>
    <name evidence="4" type="ORF">E1294_02470</name>
</gene>
<dbReference type="Pfam" id="PF13466">
    <property type="entry name" value="STAS_2"/>
    <property type="match status" value="1"/>
</dbReference>
<evidence type="ECO:0000256" key="2">
    <source>
        <dbReference type="RuleBase" id="RU003749"/>
    </source>
</evidence>
<evidence type="ECO:0000259" key="3">
    <source>
        <dbReference type="PROSITE" id="PS50801"/>
    </source>
</evidence>
<dbReference type="AlphaFoldDB" id="A0A4R4X584"/>
<comment type="caution">
    <text evidence="4">The sequence shown here is derived from an EMBL/GenBank/DDBJ whole genome shotgun (WGS) entry which is preliminary data.</text>
</comment>
<dbReference type="InterPro" id="IPR058548">
    <property type="entry name" value="MlaB-like_STAS"/>
</dbReference>
<proteinExistence type="inferred from homology"/>
<dbReference type="PROSITE" id="PS50801">
    <property type="entry name" value="STAS"/>
    <property type="match status" value="1"/>
</dbReference>
<evidence type="ECO:0000313" key="4">
    <source>
        <dbReference type="EMBL" id="TDD25474.1"/>
    </source>
</evidence>
<dbReference type="CDD" id="cd07043">
    <property type="entry name" value="STAS_anti-anti-sigma_factors"/>
    <property type="match status" value="1"/>
</dbReference>
<name>A0A4R4X584_9ACTN</name>
<dbReference type="PANTHER" id="PTHR33495">
    <property type="entry name" value="ANTI-SIGMA FACTOR ANTAGONIST TM_1081-RELATED-RELATED"/>
    <property type="match status" value="1"/>
</dbReference>
<dbReference type="SUPFAM" id="SSF52091">
    <property type="entry name" value="SpoIIaa-like"/>
    <property type="match status" value="1"/>
</dbReference>
<comment type="similarity">
    <text evidence="1 2">Belongs to the anti-sigma-factor antagonist family.</text>
</comment>
<dbReference type="InterPro" id="IPR036513">
    <property type="entry name" value="STAS_dom_sf"/>
</dbReference>
<dbReference type="InterPro" id="IPR002645">
    <property type="entry name" value="STAS_dom"/>
</dbReference>
<sequence length="106" mass="11315">MSICEVSPSGDAWPAATVVRLSGDIDIFTSKAMRTQLMDALDSSHELLVLDLSDLEFCDSSGLGVLVGVQRRARSMGVTLALTAPTPHMSRLLRVTGLDRCLPTAV</sequence>
<dbReference type="Proteomes" id="UP000294543">
    <property type="component" value="Unassembled WGS sequence"/>
</dbReference>
<evidence type="ECO:0000256" key="1">
    <source>
        <dbReference type="ARBA" id="ARBA00009013"/>
    </source>
</evidence>
<reference evidence="4 5" key="1">
    <citation type="submission" date="2019-03" db="EMBL/GenBank/DDBJ databases">
        <title>Draft genome sequences of novel Actinobacteria.</title>
        <authorList>
            <person name="Sahin N."/>
            <person name="Ay H."/>
            <person name="Saygin H."/>
        </authorList>
    </citation>
    <scope>NUCLEOTIDE SEQUENCE [LARGE SCALE GENOMIC DNA]</scope>
    <source>
        <strain evidence="4 5">KC712</strain>
    </source>
</reference>
<dbReference type="PANTHER" id="PTHR33495:SF2">
    <property type="entry name" value="ANTI-SIGMA FACTOR ANTAGONIST TM_1081-RELATED"/>
    <property type="match status" value="1"/>
</dbReference>
<organism evidence="4 5">
    <name type="scientific">Nonomuraea diastatica</name>
    <dbReference type="NCBI Taxonomy" id="1848329"/>
    <lineage>
        <taxon>Bacteria</taxon>
        <taxon>Bacillati</taxon>
        <taxon>Actinomycetota</taxon>
        <taxon>Actinomycetes</taxon>
        <taxon>Streptosporangiales</taxon>
        <taxon>Streptosporangiaceae</taxon>
        <taxon>Nonomuraea</taxon>
    </lineage>
</organism>
<feature type="domain" description="STAS" evidence="3">
    <location>
        <begin position="6"/>
        <end position="106"/>
    </location>
</feature>
<dbReference type="GO" id="GO:0043856">
    <property type="term" value="F:anti-sigma factor antagonist activity"/>
    <property type="evidence" value="ECO:0007669"/>
    <property type="project" value="InterPro"/>
</dbReference>
<protein>
    <recommendedName>
        <fullName evidence="2">Anti-sigma factor antagonist</fullName>
    </recommendedName>
</protein>
<dbReference type="Gene3D" id="3.30.750.24">
    <property type="entry name" value="STAS domain"/>
    <property type="match status" value="1"/>
</dbReference>
<accession>A0A4R4X584</accession>
<dbReference type="EMBL" id="SMKP01000005">
    <property type="protein sequence ID" value="TDD25474.1"/>
    <property type="molecule type" value="Genomic_DNA"/>
</dbReference>
<dbReference type="InterPro" id="IPR003658">
    <property type="entry name" value="Anti-sigma_ant"/>
</dbReference>